<dbReference type="SMART" id="SM00360">
    <property type="entry name" value="RRM"/>
    <property type="match status" value="2"/>
</dbReference>
<evidence type="ECO:0000259" key="7">
    <source>
        <dbReference type="PROSITE" id="PS50102"/>
    </source>
</evidence>
<evidence type="ECO:0000256" key="5">
    <source>
        <dbReference type="PROSITE-ProRule" id="PRU00176"/>
    </source>
</evidence>
<dbReference type="PANTHER" id="PTHR12566:SF12">
    <property type="entry name" value="TRANSLATIONAL REGULATOR ORB2"/>
    <property type="match status" value="1"/>
</dbReference>
<dbReference type="CDD" id="cd19757">
    <property type="entry name" value="Bbox1"/>
    <property type="match status" value="1"/>
</dbReference>
<dbReference type="CDD" id="cd12726">
    <property type="entry name" value="RRM2_CPEB2_like"/>
    <property type="match status" value="1"/>
</dbReference>
<evidence type="ECO:0000256" key="3">
    <source>
        <dbReference type="ARBA" id="ARBA00022737"/>
    </source>
</evidence>
<dbReference type="InterPro" id="IPR012677">
    <property type="entry name" value="Nucleotide-bd_a/b_plait_sf"/>
</dbReference>
<proteinExistence type="predicted"/>
<dbReference type="GO" id="GO:2000766">
    <property type="term" value="P:negative regulation of cytoplasmic translation"/>
    <property type="evidence" value="ECO:0007669"/>
    <property type="project" value="TreeGrafter"/>
</dbReference>
<dbReference type="Pfam" id="PF16367">
    <property type="entry name" value="RRM_7"/>
    <property type="match status" value="1"/>
</dbReference>
<keyword evidence="3" id="KW-0677">Repeat</keyword>
<dbReference type="OrthoDB" id="10033548at2759"/>
<dbReference type="InterPro" id="IPR035979">
    <property type="entry name" value="RBD_domain_sf"/>
</dbReference>
<keyword evidence="9" id="KW-1185">Reference proteome</keyword>
<dbReference type="Proteomes" id="UP000678393">
    <property type="component" value="Unassembled WGS sequence"/>
</dbReference>
<evidence type="ECO:0000256" key="4">
    <source>
        <dbReference type="ARBA" id="ARBA00022884"/>
    </source>
</evidence>
<comment type="subcellular location">
    <subcellularLocation>
        <location evidence="1">Cytoplasm</location>
    </subcellularLocation>
</comment>
<dbReference type="AlphaFoldDB" id="A0A8S3ZTK4"/>
<evidence type="ECO:0000313" key="9">
    <source>
        <dbReference type="Proteomes" id="UP000678393"/>
    </source>
</evidence>
<feature type="compositionally biased region" description="Low complexity" evidence="6">
    <location>
        <begin position="24"/>
        <end position="34"/>
    </location>
</feature>
<dbReference type="GO" id="GO:0003730">
    <property type="term" value="F:mRNA 3'-UTR binding"/>
    <property type="evidence" value="ECO:0007669"/>
    <property type="project" value="InterPro"/>
</dbReference>
<dbReference type="InterPro" id="IPR038446">
    <property type="entry name" value="CEBP_ZZ_sf"/>
</dbReference>
<dbReference type="GO" id="GO:0005737">
    <property type="term" value="C:cytoplasm"/>
    <property type="evidence" value="ECO:0007669"/>
    <property type="project" value="UniProtKB-SubCell"/>
</dbReference>
<feature type="region of interest" description="Disordered" evidence="6">
    <location>
        <begin position="24"/>
        <end position="77"/>
    </location>
</feature>
<dbReference type="GO" id="GO:0005634">
    <property type="term" value="C:nucleus"/>
    <property type="evidence" value="ECO:0007669"/>
    <property type="project" value="TreeGrafter"/>
</dbReference>
<dbReference type="CDD" id="cd12724">
    <property type="entry name" value="RRM1_CPEB2_like"/>
    <property type="match status" value="1"/>
</dbReference>
<dbReference type="Gene3D" id="3.30.70.330">
    <property type="match status" value="2"/>
</dbReference>
<dbReference type="PANTHER" id="PTHR12566">
    <property type="entry name" value="CYTOPLASMIC POLYADENYLATION ELEMENT BINDING PROTEIN CPEB"/>
    <property type="match status" value="1"/>
</dbReference>
<dbReference type="GO" id="GO:0043022">
    <property type="term" value="F:ribosome binding"/>
    <property type="evidence" value="ECO:0007669"/>
    <property type="project" value="TreeGrafter"/>
</dbReference>
<dbReference type="Gene3D" id="4.10.640.40">
    <property type="entry name" value="Cytoplasmic polyadenylation element-binding protein, ZZ domain"/>
    <property type="match status" value="1"/>
</dbReference>
<protein>
    <recommendedName>
        <fullName evidence="7">RRM domain-containing protein</fullName>
    </recommendedName>
</protein>
<dbReference type="Pfam" id="PF16366">
    <property type="entry name" value="CEBP_ZZ"/>
    <property type="match status" value="1"/>
</dbReference>
<evidence type="ECO:0000256" key="2">
    <source>
        <dbReference type="ARBA" id="ARBA00022490"/>
    </source>
</evidence>
<evidence type="ECO:0000256" key="1">
    <source>
        <dbReference type="ARBA" id="ARBA00004496"/>
    </source>
</evidence>
<evidence type="ECO:0000256" key="6">
    <source>
        <dbReference type="SAM" id="MobiDB-lite"/>
    </source>
</evidence>
<dbReference type="GO" id="GO:0000900">
    <property type="term" value="F:mRNA regulatory element binding translation repressor activity"/>
    <property type="evidence" value="ECO:0007669"/>
    <property type="project" value="TreeGrafter"/>
</dbReference>
<comment type="caution">
    <text evidence="8">The sequence shown here is derived from an EMBL/GenBank/DDBJ whole genome shotgun (WGS) entry which is preliminary data.</text>
</comment>
<dbReference type="GO" id="GO:0045202">
    <property type="term" value="C:synapse"/>
    <property type="evidence" value="ECO:0007669"/>
    <property type="project" value="TreeGrafter"/>
</dbReference>
<accession>A0A8S3ZTK4</accession>
<organism evidence="8 9">
    <name type="scientific">Candidula unifasciata</name>
    <dbReference type="NCBI Taxonomy" id="100452"/>
    <lineage>
        <taxon>Eukaryota</taxon>
        <taxon>Metazoa</taxon>
        <taxon>Spiralia</taxon>
        <taxon>Lophotrochozoa</taxon>
        <taxon>Mollusca</taxon>
        <taxon>Gastropoda</taxon>
        <taxon>Heterobranchia</taxon>
        <taxon>Euthyneura</taxon>
        <taxon>Panpulmonata</taxon>
        <taxon>Eupulmonata</taxon>
        <taxon>Stylommatophora</taxon>
        <taxon>Helicina</taxon>
        <taxon>Helicoidea</taxon>
        <taxon>Geomitridae</taxon>
        <taxon>Candidula</taxon>
    </lineage>
</organism>
<keyword evidence="2" id="KW-0963">Cytoplasm</keyword>
<name>A0A8S3ZTK4_9EUPU</name>
<evidence type="ECO:0000313" key="8">
    <source>
        <dbReference type="EMBL" id="CAG5130865.1"/>
    </source>
</evidence>
<sequence length="625" mass="68802">MQDAVLYEKSSSLLAVGMLSNTSNNNSCGNTSSSPKIADVEGAGDDSERSKFGSISPSTGGHMGLCDGSQHTGPGGSHLHQSLPVMWPNVSTAALTSIPDETYFSNSQTHALNNGGMSYQQFQAAVSMDSSTAMYHSCVAFTSNPTTGTVLSQQGRRAITGHSSANSFPKQQTALMVNTCSSPKMLPNWNHSQQAAWSPQQPLASLYPPWSVQQRRSVPNMNVLASAPPVKKPTLQQQLQQSPFISPTKFRRSTSFPGQIQASVGAKNPYDFSAFDDALFQNPTNQYDSVKFPILENQLLNIMKNTALDAEGVHMHGDNLRVSGKMPYLVEDSTIDEGTLDQNVTSLTGAPQPSPGSQGIDRIERFSRKVFVGGLPPDIDEEEITTAFRRFGALVVDWPHKAESKSYFPPKGYCFLIFQDELSVQSLIESCLMDDDKLYWCVSSPTMKDKPVQIRPWSLSDSDFVMDGSQPLDPRKTIFVGGVPRPLRAVELAMIMDRLYGGVCYAGIDTDPELKYPKGAGRVAFSNQQSYIAAISARFVQLQHGDIDKRVEVKPYVLDDQMCDECHGARCAGKFAPFFCANVTCLQYYCEYCWAQIHSRPGREYHKPLVKEGADRPRAIPFRWC</sequence>
<feature type="domain" description="RRM" evidence="7">
    <location>
        <begin position="476"/>
        <end position="554"/>
    </location>
</feature>
<reference evidence="8" key="1">
    <citation type="submission" date="2021-04" db="EMBL/GenBank/DDBJ databases">
        <authorList>
            <consortium name="Molecular Ecology Group"/>
        </authorList>
    </citation>
    <scope>NUCLEOTIDE SEQUENCE</scope>
</reference>
<gene>
    <name evidence="8" type="ORF">CUNI_LOCUS16423</name>
</gene>
<dbReference type="FunFam" id="3.30.70.330:FF:000008">
    <property type="entry name" value="Cytoplasmic polyadenylation element-binding 2 isoform X2"/>
    <property type="match status" value="1"/>
</dbReference>
<dbReference type="EMBL" id="CAJHNH020004323">
    <property type="protein sequence ID" value="CAG5130865.1"/>
    <property type="molecule type" value="Genomic_DNA"/>
</dbReference>
<dbReference type="FunFam" id="3.30.70.330:FF:000009">
    <property type="entry name" value="cytoplasmic polyadenylation element-binding protein 2 isoform X1"/>
    <property type="match status" value="1"/>
</dbReference>
<dbReference type="SUPFAM" id="SSF54928">
    <property type="entry name" value="RNA-binding domain, RBD"/>
    <property type="match status" value="1"/>
</dbReference>
<dbReference type="InterPro" id="IPR034819">
    <property type="entry name" value="CPEB"/>
</dbReference>
<dbReference type="PROSITE" id="PS50102">
    <property type="entry name" value="RRM"/>
    <property type="match status" value="2"/>
</dbReference>
<dbReference type="GO" id="GO:0043005">
    <property type="term" value="C:neuron projection"/>
    <property type="evidence" value="ECO:0007669"/>
    <property type="project" value="TreeGrafter"/>
</dbReference>
<feature type="domain" description="RRM" evidence="7">
    <location>
        <begin position="368"/>
        <end position="455"/>
    </location>
</feature>
<dbReference type="GO" id="GO:0008135">
    <property type="term" value="F:translation factor activity, RNA binding"/>
    <property type="evidence" value="ECO:0007669"/>
    <property type="project" value="TreeGrafter"/>
</dbReference>
<dbReference type="InterPro" id="IPR000504">
    <property type="entry name" value="RRM_dom"/>
</dbReference>
<dbReference type="FunFam" id="4.10.640.40:FF:000001">
    <property type="entry name" value="Cytoplasmic polyadenylation element-binding 2 isoform X2"/>
    <property type="match status" value="1"/>
</dbReference>
<dbReference type="InterPro" id="IPR032296">
    <property type="entry name" value="CEBP_ZZ"/>
</dbReference>
<keyword evidence="4 5" id="KW-0694">RNA-binding</keyword>